<feature type="region of interest" description="Disordered" evidence="1">
    <location>
        <begin position="168"/>
        <end position="254"/>
    </location>
</feature>
<feature type="compositionally biased region" description="Basic and acidic residues" evidence="1">
    <location>
        <begin position="536"/>
        <end position="545"/>
    </location>
</feature>
<dbReference type="Proteomes" id="UP000076874">
    <property type="component" value="Unassembled WGS sequence"/>
</dbReference>
<evidence type="ECO:0000256" key="1">
    <source>
        <dbReference type="SAM" id="MobiDB-lite"/>
    </source>
</evidence>
<dbReference type="PANTHER" id="PTHR42470">
    <property type="entry name" value="VAST DOMAIN-CONTAINING PROTEIN"/>
    <property type="match status" value="1"/>
</dbReference>
<comment type="caution">
    <text evidence="3">The sequence shown here is derived from an EMBL/GenBank/DDBJ whole genome shotgun (WGS) entry which is preliminary data.</text>
</comment>
<dbReference type="InterPro" id="IPR057684">
    <property type="entry name" value="DUF7924"/>
</dbReference>
<dbReference type="Pfam" id="PF25545">
    <property type="entry name" value="DUF7924"/>
    <property type="match status" value="1"/>
</dbReference>
<dbReference type="PANTHER" id="PTHR42470:SF1">
    <property type="entry name" value="VAST DOMAIN-CONTAINING PROTEIN"/>
    <property type="match status" value="1"/>
</dbReference>
<proteinExistence type="predicted"/>
<organism evidence="3 4">
    <name type="scientific">Niveomyces insectorum RCEF 264</name>
    <dbReference type="NCBI Taxonomy" id="1081102"/>
    <lineage>
        <taxon>Eukaryota</taxon>
        <taxon>Fungi</taxon>
        <taxon>Dikarya</taxon>
        <taxon>Ascomycota</taxon>
        <taxon>Pezizomycotina</taxon>
        <taxon>Sordariomycetes</taxon>
        <taxon>Hypocreomycetidae</taxon>
        <taxon>Hypocreales</taxon>
        <taxon>Cordycipitaceae</taxon>
        <taxon>Niveomyces</taxon>
    </lineage>
</organism>
<feature type="compositionally biased region" description="Basic and acidic residues" evidence="1">
    <location>
        <begin position="26"/>
        <end position="40"/>
    </location>
</feature>
<evidence type="ECO:0000313" key="3">
    <source>
        <dbReference type="EMBL" id="OAA54772.1"/>
    </source>
</evidence>
<gene>
    <name evidence="3" type="ORF">SPI_08643</name>
</gene>
<name>A0A167MUM1_9HYPO</name>
<feature type="compositionally biased region" description="Polar residues" evidence="1">
    <location>
        <begin position="70"/>
        <end position="79"/>
    </location>
</feature>
<sequence>MDGGDMGAQSRRRCSSSGEPYKIKKTLGETRRHDAQKETDTGPLQSGRQDAVKDEVWDRDVTTAKRQLKPTASESNPLTTKKARLTADNTESRGLDVGQDTGPEPEVMERCPFLSWNEPKADRNFEQTTLHRPGPPPALASFASLAPGFVDEGAVLPASAFVSEWLESVGPSPEKRQRHRSSSVPDRSNSGSPVSSRSAKSVPEMAYDTRDAEAFVVPPTPGSAGSRSLWAATDGSRAQSDATGATPTSSRSVNKSLAEDPLYRQMNLAANRIYMRYPWDPVPESVTNLIGRVFQDRDSPGPSADEIQQDRDLYLLSMGAPEPDVEKYFHACIFPNPSMLDRLKRSDRQPMAKHAVPAASSGLRVSTPVPDILYGYNNDTAFPRQASQLIAMGSDMVATNQIGSLLCPFFVVEFKGEGGSLWVATNQCLGGAAASVNIAERLNNRLAAYGGGDTNGAAAFNSAVFSIAMNGSEARLYVSWKHAKVEYHMANVKSFLLQDTQHYTEFRRVVRNIIDWGKAQRLAEIQNALDALSEASRNKASETAKSRQSPSEGTATSRKRCKRSSSRRSSSARRRHDSEEGVAL</sequence>
<keyword evidence="4" id="KW-1185">Reference proteome</keyword>
<accession>A0A167MUM1</accession>
<evidence type="ECO:0000313" key="4">
    <source>
        <dbReference type="Proteomes" id="UP000076874"/>
    </source>
</evidence>
<feature type="compositionally biased region" description="Basic residues" evidence="1">
    <location>
        <begin position="557"/>
        <end position="575"/>
    </location>
</feature>
<dbReference type="AlphaFoldDB" id="A0A167MUM1"/>
<feature type="compositionally biased region" description="Polar residues" evidence="1">
    <location>
        <begin position="546"/>
        <end position="556"/>
    </location>
</feature>
<dbReference type="EMBL" id="AZHD01000022">
    <property type="protein sequence ID" value="OAA54772.1"/>
    <property type="molecule type" value="Genomic_DNA"/>
</dbReference>
<evidence type="ECO:0000259" key="2">
    <source>
        <dbReference type="Pfam" id="PF25545"/>
    </source>
</evidence>
<dbReference type="STRING" id="1081102.A0A167MUM1"/>
<feature type="compositionally biased region" description="Polar residues" evidence="1">
    <location>
        <begin position="236"/>
        <end position="254"/>
    </location>
</feature>
<reference evidence="3 4" key="1">
    <citation type="journal article" date="2016" name="Genome Biol. Evol.">
        <title>Divergent and convergent evolution of fungal pathogenicity.</title>
        <authorList>
            <person name="Shang Y."/>
            <person name="Xiao G."/>
            <person name="Zheng P."/>
            <person name="Cen K."/>
            <person name="Zhan S."/>
            <person name="Wang C."/>
        </authorList>
    </citation>
    <scope>NUCLEOTIDE SEQUENCE [LARGE SCALE GENOMIC DNA]</scope>
    <source>
        <strain evidence="3 4">RCEF 264</strain>
    </source>
</reference>
<feature type="compositionally biased region" description="Basic and acidic residues" evidence="1">
    <location>
        <begin position="50"/>
        <end position="63"/>
    </location>
</feature>
<feature type="region of interest" description="Disordered" evidence="1">
    <location>
        <begin position="535"/>
        <end position="584"/>
    </location>
</feature>
<feature type="region of interest" description="Disordered" evidence="1">
    <location>
        <begin position="1"/>
        <end position="112"/>
    </location>
</feature>
<protein>
    <recommendedName>
        <fullName evidence="2">DUF7924 domain-containing protein</fullName>
    </recommendedName>
</protein>
<feature type="domain" description="DUF7924" evidence="2">
    <location>
        <begin position="321"/>
        <end position="529"/>
    </location>
</feature>
<feature type="compositionally biased region" description="Low complexity" evidence="1">
    <location>
        <begin position="188"/>
        <end position="198"/>
    </location>
</feature>
<dbReference type="OrthoDB" id="4869771at2759"/>